<sequence>MFSNKQLALFYFKPVLDDQDEVIVGYYRCRCSLVRQQASRTRWSNLAQHQGSLTLFGWMRWAVMCNLPLHFCDNLESRRYTKLELIGQEQLRNGIQSVVRLIVGGVAAEIPAKFGLMLDGFSFDSEHYITVYGCYNFNGKAQYSLLAMAPLVADPSTDRSRQLCDEPANGYPD</sequence>
<name>A0A8J5LWN5_9STRA</name>
<evidence type="ECO:0000313" key="2">
    <source>
        <dbReference type="Proteomes" id="UP000709295"/>
    </source>
</evidence>
<feature type="non-terminal residue" evidence="1">
    <location>
        <position position="1"/>
    </location>
</feature>
<gene>
    <name evidence="1" type="ORF">JG688_00015697</name>
</gene>
<protein>
    <submittedName>
        <fullName evidence="1">Uncharacterized protein</fullName>
    </submittedName>
</protein>
<dbReference type="PANTHER" id="PTHR40866:SF1">
    <property type="entry name" value="BED-TYPE DOMAIN-CONTAINING PROTEIN"/>
    <property type="match status" value="1"/>
</dbReference>
<dbReference type="AlphaFoldDB" id="A0A8J5LWN5"/>
<proteinExistence type="predicted"/>
<dbReference type="EMBL" id="JAENGY010001762">
    <property type="protein sequence ID" value="KAG6947079.1"/>
    <property type="molecule type" value="Genomic_DNA"/>
</dbReference>
<dbReference type="Proteomes" id="UP000709295">
    <property type="component" value="Unassembled WGS sequence"/>
</dbReference>
<organism evidence="1 2">
    <name type="scientific">Phytophthora aleatoria</name>
    <dbReference type="NCBI Taxonomy" id="2496075"/>
    <lineage>
        <taxon>Eukaryota</taxon>
        <taxon>Sar</taxon>
        <taxon>Stramenopiles</taxon>
        <taxon>Oomycota</taxon>
        <taxon>Peronosporomycetes</taxon>
        <taxon>Peronosporales</taxon>
        <taxon>Peronosporaceae</taxon>
        <taxon>Phytophthora</taxon>
    </lineage>
</organism>
<keyword evidence="2" id="KW-1185">Reference proteome</keyword>
<reference evidence="1" key="1">
    <citation type="submission" date="2021-01" db="EMBL/GenBank/DDBJ databases">
        <title>Phytophthora aleatoria, a newly-described species from Pinus radiata is distinct from Phytophthora cactorum isolates based on comparative genomics.</title>
        <authorList>
            <person name="Mcdougal R."/>
            <person name="Panda P."/>
            <person name="Williams N."/>
            <person name="Studholme D.J."/>
        </authorList>
    </citation>
    <scope>NUCLEOTIDE SEQUENCE</scope>
    <source>
        <strain evidence="1">NZFS 4037</strain>
    </source>
</reference>
<dbReference type="PANTHER" id="PTHR40866">
    <property type="entry name" value="BED-TYPE DOMAIN-CONTAINING PROTEIN"/>
    <property type="match status" value="1"/>
</dbReference>
<comment type="caution">
    <text evidence="1">The sequence shown here is derived from an EMBL/GenBank/DDBJ whole genome shotgun (WGS) entry which is preliminary data.</text>
</comment>
<evidence type="ECO:0000313" key="1">
    <source>
        <dbReference type="EMBL" id="KAG6947079.1"/>
    </source>
</evidence>
<accession>A0A8J5LWN5</accession>